<reference evidence="1" key="1">
    <citation type="submission" date="2020-01" db="EMBL/GenBank/DDBJ databases">
        <authorList>
            <person name="Paul T."/>
            <person name="Suzuki N."/>
            <person name="Kondo H."/>
        </authorList>
    </citation>
    <scope>NUCLEOTIDE SEQUENCE</scope>
    <source>
        <strain evidence="1">W662</strain>
    </source>
</reference>
<dbReference type="EMBL" id="LC517395">
    <property type="protein sequence ID" value="BBU59855.1"/>
    <property type="molecule type" value="Genomic_RNA"/>
</dbReference>
<proteinExistence type="predicted"/>
<accession>A0A6F8QHA6</accession>
<protein>
    <submittedName>
        <fullName evidence="1">Capsid protein</fullName>
    </submittedName>
</protein>
<organism evidence="1">
    <name type="scientific">Rosellinia necatrix partitivirus 23</name>
    <dbReference type="NCBI Taxonomy" id="2699391"/>
    <lineage>
        <taxon>Viruses</taxon>
        <taxon>Riboviria</taxon>
        <taxon>Orthornavirae</taxon>
        <taxon>Pisuviricota</taxon>
        <taxon>Duplopiviricetes</taxon>
        <taxon>Durnavirales</taxon>
        <taxon>Partitiviridae</taxon>
    </lineage>
</organism>
<reference evidence="1" key="2">
    <citation type="submission" date="2020-03" db="EMBL/GenBank/DDBJ databases">
        <title>Diverse partitiviruses from the phytopathogenic fungus, Rosellinia necatrix.</title>
        <authorList>
            <person name="Telengech P."/>
            <person name="Hisano S."/>
            <person name="Mugambi C."/>
            <person name="Hyodo K."/>
            <person name="Arjona J."/>
            <person name="Lopez C."/>
            <person name="Kanematsu S."/>
            <person name="Kondo H."/>
            <person name="Suzuki N."/>
        </authorList>
    </citation>
    <scope>NUCLEOTIDE SEQUENCE</scope>
    <source>
        <strain evidence="1">W662</strain>
    </source>
</reference>
<name>A0A6F8QHA6_9VIRU</name>
<gene>
    <name evidence="1" type="primary">Cp</name>
</gene>
<evidence type="ECO:0000313" key="1">
    <source>
        <dbReference type="EMBL" id="BBU59855.1"/>
    </source>
</evidence>
<sequence length="514" mass="55872">MSKTGNFKFDPDYVASLNAEQAKAYILGLQADTSAVIDAPKAPAPDAQDPVGSRDVVREARQELVNARTSAPAPSVPVGPKAFTRSSDRSAANAIRQVYASNPLTARTHFGLNFFIPNFLHIFQMLYLMDRKMVATDKFTRTSEFWTPLVTRIYISVLLYVQILLAMQSAGRLDGDNELFLEWFLRTFKPSTLPIPGPIVNLFATLSNAAVSATNYKSHAPTLPPKPHTRGQDLYLFTTTLASRLPNVPALLNQYHAHLTFALPAAANNAETIGRWPSFGHTVFAAALLGAAPATAFEQTAVNGANNAARNWLFQSPGFLQPLFTTRNIGSNLQDYAPAMLPMLPAIFVSTANALPNGVPTWRQFLGLQTEFQWFTEFARIMTDYCKFFKESCSMADIAHVGHSGSLIRASNPANLYAVPATRFATLDLTMSNATSYTHAISESDEIDGCVALFNTDEITTTAGLPVGVTHANPPLHGGPYYALATAKTAAEINPVDGFGQILTDHYHVANPKA</sequence>